<sequence length="94" mass="10560">MANYFRITAYHPTEDVGMIVDSNGKFEKLWQFSAFLVSKGFKILAVGNETKFSEGNIPKAEESDKLFLRACMKGNPEQNGSVIEVNGKSYEMKT</sequence>
<comment type="caution">
    <text evidence="1">The sequence shown here is derived from an EMBL/GenBank/DDBJ whole genome shotgun (WGS) entry which is preliminary data.</text>
</comment>
<keyword evidence="2" id="KW-1185">Reference proteome</keyword>
<dbReference type="Proteomes" id="UP000291269">
    <property type="component" value="Unassembled WGS sequence"/>
</dbReference>
<name>A0A4Q2KAC1_9FIRM</name>
<dbReference type="AlphaFoldDB" id="A0A4Q2KAC1"/>
<dbReference type="RefSeq" id="WP_129224382.1">
    <property type="nucleotide sequence ID" value="NZ_SDOZ01000002.1"/>
</dbReference>
<evidence type="ECO:0000313" key="2">
    <source>
        <dbReference type="Proteomes" id="UP000291269"/>
    </source>
</evidence>
<proteinExistence type="predicted"/>
<accession>A0A4Q2KAC1</accession>
<gene>
    <name evidence="1" type="ORF">ESZ91_04070</name>
</gene>
<evidence type="ECO:0000313" key="1">
    <source>
        <dbReference type="EMBL" id="RXZ61578.1"/>
    </source>
</evidence>
<reference evidence="1 2" key="1">
    <citation type="journal article" date="2019" name="Gut">
        <title>Antibiotics-induced monodominance of a novel gut bacterial order.</title>
        <authorList>
            <person name="Hildebrand F."/>
            <person name="Moitinho-Silva L."/>
            <person name="Blasche S."/>
            <person name="Jahn M.T."/>
            <person name="Gossmann T.I."/>
            <person name="Heuerta-Cepas J."/>
            <person name="Hercog R."/>
            <person name="Luetge M."/>
            <person name="Bahram M."/>
            <person name="Pryszlak A."/>
            <person name="Alves R.J."/>
            <person name="Waszak S.M."/>
            <person name="Zhu A."/>
            <person name="Ye L."/>
            <person name="Costea P.I."/>
            <person name="Aalvink S."/>
            <person name="Belzer C."/>
            <person name="Forslund S.K."/>
            <person name="Sunagawa S."/>
            <person name="Hentschel U."/>
            <person name="Merten C."/>
            <person name="Patil K.R."/>
            <person name="Benes V."/>
            <person name="Bork P."/>
        </authorList>
    </citation>
    <scope>NUCLEOTIDE SEQUENCE [LARGE SCALE GENOMIC DNA]</scope>
    <source>
        <strain evidence="1 2">HDS1380</strain>
    </source>
</reference>
<dbReference type="EMBL" id="SDOZ01000002">
    <property type="protein sequence ID" value="RXZ61578.1"/>
    <property type="molecule type" value="Genomic_DNA"/>
</dbReference>
<organism evidence="1 2">
    <name type="scientific">Candidatus Borkfalkia ceftriaxoniphila</name>
    <dbReference type="NCBI Taxonomy" id="2508949"/>
    <lineage>
        <taxon>Bacteria</taxon>
        <taxon>Bacillati</taxon>
        <taxon>Bacillota</taxon>
        <taxon>Clostridia</taxon>
        <taxon>Christensenellales</taxon>
        <taxon>Christensenellaceae</taxon>
        <taxon>Candidatus Borkfalkia</taxon>
    </lineage>
</organism>
<protein>
    <submittedName>
        <fullName evidence="1">Uncharacterized protein</fullName>
    </submittedName>
</protein>